<name>A0ABM1DXK1_PRICU</name>
<proteinExistence type="predicted"/>
<evidence type="ECO:0000256" key="1">
    <source>
        <dbReference type="SAM" id="MobiDB-lite"/>
    </source>
</evidence>
<dbReference type="Proteomes" id="UP000695022">
    <property type="component" value="Unplaced"/>
</dbReference>
<accession>A0ABM1DXK1</accession>
<evidence type="ECO:0000313" key="3">
    <source>
        <dbReference type="RefSeq" id="XP_014664672.1"/>
    </source>
</evidence>
<sequence>MADVAIAAGGVTTDSNGSTADVTTGMTGTEDDNTTSDAAVSADMLSTTMTSGQLDDSNATDTTDVTTAAPTTMAIETTTSCEWECDTTQHQCYTCKDGKRCEQPSLLGHADRFICPSGRHCWAWFKQTRDVDLMQWERGCLKPRELGDIECGLGIEPGSEFCIYRNLTTQTKTYNQKVCSMCCIGDNCNDKPLIMQDGATSVAAVAWRTIAMATLVRLTCRFLHP</sequence>
<keyword evidence="2" id="KW-1185">Reference proteome</keyword>
<feature type="region of interest" description="Disordered" evidence="1">
    <location>
        <begin position="1"/>
        <end position="35"/>
    </location>
</feature>
<evidence type="ECO:0000313" key="2">
    <source>
        <dbReference type="Proteomes" id="UP000695022"/>
    </source>
</evidence>
<dbReference type="RefSeq" id="XP_014664672.1">
    <property type="nucleotide sequence ID" value="XM_014809186.1"/>
</dbReference>
<feature type="compositionally biased region" description="Polar residues" evidence="1">
    <location>
        <begin position="12"/>
        <end position="27"/>
    </location>
</feature>
<organism evidence="2 3">
    <name type="scientific">Priapulus caudatus</name>
    <name type="common">Priapulid worm</name>
    <dbReference type="NCBI Taxonomy" id="37621"/>
    <lineage>
        <taxon>Eukaryota</taxon>
        <taxon>Metazoa</taxon>
        <taxon>Ecdysozoa</taxon>
        <taxon>Scalidophora</taxon>
        <taxon>Priapulida</taxon>
        <taxon>Priapulimorpha</taxon>
        <taxon>Priapulimorphida</taxon>
        <taxon>Priapulidae</taxon>
        <taxon>Priapulus</taxon>
    </lineage>
</organism>
<gene>
    <name evidence="3" type="primary">LOC106806991</name>
</gene>
<dbReference type="GeneID" id="106806991"/>
<protein>
    <submittedName>
        <fullName evidence="3">Uncharacterized protein LOC106806991</fullName>
    </submittedName>
</protein>
<reference evidence="3" key="1">
    <citation type="submission" date="2025-08" db="UniProtKB">
        <authorList>
            <consortium name="RefSeq"/>
        </authorList>
    </citation>
    <scope>IDENTIFICATION</scope>
</reference>